<dbReference type="Proteomes" id="UP001286313">
    <property type="component" value="Unassembled WGS sequence"/>
</dbReference>
<dbReference type="EMBL" id="JAWQEG010001402">
    <property type="protein sequence ID" value="KAK3879730.1"/>
    <property type="molecule type" value="Genomic_DNA"/>
</dbReference>
<keyword evidence="1" id="KW-0732">Signal</keyword>
<dbReference type="AlphaFoldDB" id="A0AAE1KRV2"/>
<name>A0AAE1KRV2_PETCI</name>
<organism evidence="3 4">
    <name type="scientific">Petrolisthes cinctipes</name>
    <name type="common">Flat porcelain crab</name>
    <dbReference type="NCBI Taxonomy" id="88211"/>
    <lineage>
        <taxon>Eukaryota</taxon>
        <taxon>Metazoa</taxon>
        <taxon>Ecdysozoa</taxon>
        <taxon>Arthropoda</taxon>
        <taxon>Crustacea</taxon>
        <taxon>Multicrustacea</taxon>
        <taxon>Malacostraca</taxon>
        <taxon>Eumalacostraca</taxon>
        <taxon>Eucarida</taxon>
        <taxon>Decapoda</taxon>
        <taxon>Pleocyemata</taxon>
        <taxon>Anomura</taxon>
        <taxon>Galatheoidea</taxon>
        <taxon>Porcellanidae</taxon>
        <taxon>Petrolisthes</taxon>
    </lineage>
</organism>
<sequence>MTSTTTMGAVVVLTLALMVITEVTGVQIYEQQQREEVVDLQRQHHQQDDNRDERRLFNSSGFCNTKNYTNMPEKGVCLSYFSCLAKGGVRKGSCWLGFGTCCVFERTCGQCSNATVTYFTDRHPYSTMLDSCGITIHKAYNVCQLRLDMIKLDLSEPNVEGVCVDQYLQVTGADTQIFTICGSNSGQHLIVPARTSFRPITISIINNNDATVNANSRWNIKVEQLSCNSSDLAPMGCDQYYLEPVGSVKSFNYATNPSSAIYNTTYPPTRLGTRGTRHLQARYSICVKPWSHCGLSWTPSIDQPSFTITDIYDSSFPLPGFQYDSLCATNYNNTFTDYLMIPGGSIFTPSSTTGIPASIFCGLKFPPEVRASGYQVIFITNDQEAVDNDADNRGFHLIYQEQTNCEC</sequence>
<feature type="signal peptide" evidence="1">
    <location>
        <begin position="1"/>
        <end position="25"/>
    </location>
</feature>
<reference evidence="3" key="1">
    <citation type="submission" date="2023-10" db="EMBL/GenBank/DDBJ databases">
        <title>Genome assemblies of two species of porcelain crab, Petrolisthes cinctipes and Petrolisthes manimaculis (Anomura: Porcellanidae).</title>
        <authorList>
            <person name="Angst P."/>
        </authorList>
    </citation>
    <scope>NUCLEOTIDE SEQUENCE</scope>
    <source>
        <strain evidence="3">PB745_01</strain>
        <tissue evidence="3">Gill</tissue>
    </source>
</reference>
<feature type="chain" id="PRO_5042084190" description="CUB domain-containing protein" evidence="1">
    <location>
        <begin position="26"/>
        <end position="407"/>
    </location>
</feature>
<protein>
    <recommendedName>
        <fullName evidence="2">CUB domain-containing protein</fullName>
    </recommendedName>
</protein>
<keyword evidence="4" id="KW-1185">Reference proteome</keyword>
<dbReference type="Pfam" id="PF26080">
    <property type="entry name" value="CUB_animal"/>
    <property type="match status" value="1"/>
</dbReference>
<dbReference type="InterPro" id="IPR058698">
    <property type="entry name" value="CUB_metazoa"/>
</dbReference>
<evidence type="ECO:0000259" key="2">
    <source>
        <dbReference type="Pfam" id="PF26080"/>
    </source>
</evidence>
<evidence type="ECO:0000256" key="1">
    <source>
        <dbReference type="SAM" id="SignalP"/>
    </source>
</evidence>
<feature type="domain" description="CUB" evidence="2">
    <location>
        <begin position="234"/>
        <end position="401"/>
    </location>
</feature>
<evidence type="ECO:0000313" key="3">
    <source>
        <dbReference type="EMBL" id="KAK3879730.1"/>
    </source>
</evidence>
<dbReference type="PANTHER" id="PTHR33236">
    <property type="entry name" value="INTRAFLAGELLAR TRANSPORT PROTEIN 122 FAMILY PROTEIN-RELATED"/>
    <property type="match status" value="1"/>
</dbReference>
<gene>
    <name evidence="3" type="ORF">Pcinc_015719</name>
</gene>
<comment type="caution">
    <text evidence="3">The sequence shown here is derived from an EMBL/GenBank/DDBJ whole genome shotgun (WGS) entry which is preliminary data.</text>
</comment>
<proteinExistence type="predicted"/>
<dbReference type="PANTHER" id="PTHR33236:SF5">
    <property type="entry name" value="CUB DOMAIN-CONTAINING PROTEIN"/>
    <property type="match status" value="1"/>
</dbReference>
<accession>A0AAE1KRV2</accession>
<evidence type="ECO:0000313" key="4">
    <source>
        <dbReference type="Proteomes" id="UP001286313"/>
    </source>
</evidence>